<dbReference type="RefSeq" id="WP_141097628.1">
    <property type="nucleotide sequence ID" value="NZ_CP056088.1"/>
</dbReference>
<dbReference type="EMBL" id="ABLOMU010000061">
    <property type="protein sequence ID" value="EKT4443014.1"/>
    <property type="molecule type" value="Genomic_DNA"/>
</dbReference>
<gene>
    <name evidence="1" type="ORF">QEK83_003704</name>
</gene>
<comment type="caution">
    <text evidence="1">The sequence shown here is derived from an EMBL/GenBank/DDBJ whole genome shotgun (WGS) entry which is preliminary data.</text>
</comment>
<sequence length="66" mass="6832">MIDTLSRGIDANAGRLRQMNATKDRTVLFTAGSLDAGCDMDLSAFAQLDSALDDPSNDNAPASSAA</sequence>
<dbReference type="AlphaFoldDB" id="A0AAI9CEG4"/>
<protein>
    <submittedName>
        <fullName evidence="1">Uncharacterized protein</fullName>
    </submittedName>
</protein>
<evidence type="ECO:0000313" key="2">
    <source>
        <dbReference type="Proteomes" id="UP001214521"/>
    </source>
</evidence>
<organism evidence="1 2">
    <name type="scientific">Stenotrophomonas maltophilia</name>
    <name type="common">Pseudomonas maltophilia</name>
    <name type="synonym">Xanthomonas maltophilia</name>
    <dbReference type="NCBI Taxonomy" id="40324"/>
    <lineage>
        <taxon>Bacteria</taxon>
        <taxon>Pseudomonadati</taxon>
        <taxon>Pseudomonadota</taxon>
        <taxon>Gammaproteobacteria</taxon>
        <taxon>Lysobacterales</taxon>
        <taxon>Lysobacteraceae</taxon>
        <taxon>Stenotrophomonas</taxon>
        <taxon>Stenotrophomonas maltophilia group</taxon>
    </lineage>
</organism>
<evidence type="ECO:0000313" key="1">
    <source>
        <dbReference type="EMBL" id="EKT4443014.1"/>
    </source>
</evidence>
<reference evidence="1" key="1">
    <citation type="submission" date="2022-07" db="EMBL/GenBank/DDBJ databases">
        <authorList>
            <consortium name="Clinical and Environmental Microbiology Branch: Whole genome sequencing antimicrobial resistance pathogens in the healthcare setting"/>
        </authorList>
    </citation>
    <scope>NUCLEOTIDE SEQUENCE</scope>
    <source>
        <strain evidence="1">Stenotrophomonas_maltophilia_2021CK-00905</strain>
    </source>
</reference>
<accession>A0AAI9CEG4</accession>
<dbReference type="Proteomes" id="UP001214521">
    <property type="component" value="Unassembled WGS sequence"/>
</dbReference>
<proteinExistence type="predicted"/>
<name>A0AAI9CEG4_STEMA</name>